<reference evidence="2 3" key="1">
    <citation type="journal article" date="2017" name="Front. Genet.">
        <title>Draft sequencing of the heterozygous diploid genome of Satsuma (Citrus unshiu Marc.) using a hybrid assembly approach.</title>
        <authorList>
            <person name="Shimizu T."/>
            <person name="Tanizawa Y."/>
            <person name="Mochizuki T."/>
            <person name="Nagasaki H."/>
            <person name="Yoshioka T."/>
            <person name="Toyoda A."/>
            <person name="Fujiyama A."/>
            <person name="Kaminuma E."/>
            <person name="Nakamura Y."/>
        </authorList>
    </citation>
    <scope>NUCLEOTIDE SEQUENCE [LARGE SCALE GENOMIC DNA]</scope>
    <source>
        <strain evidence="3">cv. Miyagawa wase</strain>
    </source>
</reference>
<evidence type="ECO:0000259" key="1">
    <source>
        <dbReference type="Pfam" id="PF03478"/>
    </source>
</evidence>
<accession>A0A2H5Q791</accession>
<organism evidence="2 3">
    <name type="scientific">Citrus unshiu</name>
    <name type="common">Satsuma mandarin</name>
    <name type="synonym">Citrus nobilis var. unshiu</name>
    <dbReference type="NCBI Taxonomy" id="55188"/>
    <lineage>
        <taxon>Eukaryota</taxon>
        <taxon>Viridiplantae</taxon>
        <taxon>Streptophyta</taxon>
        <taxon>Embryophyta</taxon>
        <taxon>Tracheophyta</taxon>
        <taxon>Spermatophyta</taxon>
        <taxon>Magnoliopsida</taxon>
        <taxon>eudicotyledons</taxon>
        <taxon>Gunneridae</taxon>
        <taxon>Pentapetalae</taxon>
        <taxon>rosids</taxon>
        <taxon>malvids</taxon>
        <taxon>Sapindales</taxon>
        <taxon>Rutaceae</taxon>
        <taxon>Aurantioideae</taxon>
        <taxon>Citrus</taxon>
    </lineage>
</organism>
<comment type="caution">
    <text evidence="2">The sequence shown here is derived from an EMBL/GenBank/DDBJ whole genome shotgun (WGS) entry which is preliminary data.</text>
</comment>
<proteinExistence type="predicted"/>
<dbReference type="PANTHER" id="PTHR44259">
    <property type="entry name" value="OS07G0183000 PROTEIN-RELATED"/>
    <property type="match status" value="1"/>
</dbReference>
<feature type="domain" description="KIB1-4 beta-propeller" evidence="1">
    <location>
        <begin position="69"/>
        <end position="347"/>
    </location>
</feature>
<protein>
    <recommendedName>
        <fullName evidence="1">KIB1-4 beta-propeller domain-containing protein</fullName>
    </recommendedName>
</protein>
<dbReference type="PANTHER" id="PTHR44259:SF108">
    <property type="entry name" value="F-BOX PROTEIN SKIP23-LIKE"/>
    <property type="match status" value="1"/>
</dbReference>
<dbReference type="Pfam" id="PF03478">
    <property type="entry name" value="Beta-prop_KIB1-4"/>
    <property type="match status" value="1"/>
</dbReference>
<name>A0A2H5Q791_CITUN</name>
<gene>
    <name evidence="2" type="ORF">CUMW_202390</name>
</gene>
<evidence type="ECO:0000313" key="3">
    <source>
        <dbReference type="Proteomes" id="UP000236630"/>
    </source>
</evidence>
<dbReference type="STRING" id="55188.A0A2H5Q791"/>
<keyword evidence="3" id="KW-1185">Reference proteome</keyword>
<dbReference type="InterPro" id="IPR005174">
    <property type="entry name" value="KIB1-4_b-propeller"/>
</dbReference>
<evidence type="ECO:0000313" key="2">
    <source>
        <dbReference type="EMBL" id="GAY60494.1"/>
    </source>
</evidence>
<dbReference type="AlphaFoldDB" id="A0A2H5Q791"/>
<sequence>MTNWSELNQDLVVEIAERIKFYQDFVAFRWVCTSWRSATNIKNFRYKSDQMPLLLLPPDDDGDGNRHRFFNPANAMTCQFCLPEAAAADDNNRCLSSKGWLLSMARDLSLTLVHPFSRAEIELPNVKAFEDWYVNLSNITGKGNFIEKFVLTTSNLLESDFTVMVIYGSPRKLAYFKRGQKNWITADKSSWVFDVVYYKEKFYAVDAVGEIMAWDLSGDDPSVRELVAKMPSEIVDGMLFEKLYLVESDGTLLVVWRRRAYPSENYNSCRGTYAFQVFKVDLFANTWMEIKDIGNRALFLGHNSSLSVQVLDSSICIPNSIYFTDDCWRSYMARRRRGGGKDMGIYNIQDGSMVPYFKGKFRHRSRIAPPTWVERSFN</sequence>
<dbReference type="Proteomes" id="UP000236630">
    <property type="component" value="Unassembled WGS sequence"/>
</dbReference>
<dbReference type="EMBL" id="BDQV01000237">
    <property type="protein sequence ID" value="GAY60494.1"/>
    <property type="molecule type" value="Genomic_DNA"/>
</dbReference>
<dbReference type="InterPro" id="IPR050942">
    <property type="entry name" value="F-box_BR-signaling"/>
</dbReference>